<proteinExistence type="predicted"/>
<comment type="caution">
    <text evidence="2">The sequence shown here is derived from an EMBL/GenBank/DDBJ whole genome shotgun (WGS) entry which is preliminary data.</text>
</comment>
<accession>A0AA88VIK8</accession>
<organism evidence="2 3">
    <name type="scientific">Escallonia herrerae</name>
    <dbReference type="NCBI Taxonomy" id="1293975"/>
    <lineage>
        <taxon>Eukaryota</taxon>
        <taxon>Viridiplantae</taxon>
        <taxon>Streptophyta</taxon>
        <taxon>Embryophyta</taxon>
        <taxon>Tracheophyta</taxon>
        <taxon>Spermatophyta</taxon>
        <taxon>Magnoliopsida</taxon>
        <taxon>eudicotyledons</taxon>
        <taxon>Gunneridae</taxon>
        <taxon>Pentapetalae</taxon>
        <taxon>asterids</taxon>
        <taxon>campanulids</taxon>
        <taxon>Escalloniales</taxon>
        <taxon>Escalloniaceae</taxon>
        <taxon>Escallonia</taxon>
    </lineage>
</organism>
<keyword evidence="3" id="KW-1185">Reference proteome</keyword>
<reference evidence="2" key="1">
    <citation type="submission" date="2022-12" db="EMBL/GenBank/DDBJ databases">
        <title>Draft genome assemblies for two species of Escallonia (Escalloniales).</title>
        <authorList>
            <person name="Chanderbali A."/>
            <person name="Dervinis C."/>
            <person name="Anghel I."/>
            <person name="Soltis D."/>
            <person name="Soltis P."/>
            <person name="Zapata F."/>
        </authorList>
    </citation>
    <scope>NUCLEOTIDE SEQUENCE</scope>
    <source>
        <strain evidence="2">UCBG64.0493</strain>
        <tissue evidence="2">Leaf</tissue>
    </source>
</reference>
<evidence type="ECO:0000313" key="2">
    <source>
        <dbReference type="EMBL" id="KAK3008404.1"/>
    </source>
</evidence>
<dbReference type="Proteomes" id="UP001188597">
    <property type="component" value="Unassembled WGS sequence"/>
</dbReference>
<sequence>MSEENIMVEHGRDPLPLPGGKKGGRGQSKSRDAFAFLDGRACILEEPIGDVKDRLGIVEQNLQTFGGSCVRGARLASRRQGKIRIRKIAIAGGVIVTRSPKVDTPKLKEFGGKQDEKELDNFIWHMERYFEGASITNKMTKVRTAILYLAYTTTLWWRRKHNDGSGSTSDTRTKTSHCVSQVKKLKVSVLVRFQKKPSLFLNWASRIEKFVQQCINSVECLTIRDN</sequence>
<dbReference type="EMBL" id="JAVXUP010001755">
    <property type="protein sequence ID" value="KAK3008404.1"/>
    <property type="molecule type" value="Genomic_DNA"/>
</dbReference>
<protein>
    <submittedName>
        <fullName evidence="2">Uncharacterized protein</fullName>
    </submittedName>
</protein>
<evidence type="ECO:0000313" key="3">
    <source>
        <dbReference type="Proteomes" id="UP001188597"/>
    </source>
</evidence>
<feature type="region of interest" description="Disordered" evidence="1">
    <location>
        <begin position="1"/>
        <end position="29"/>
    </location>
</feature>
<dbReference type="AlphaFoldDB" id="A0AA88VIK8"/>
<evidence type="ECO:0000256" key="1">
    <source>
        <dbReference type="SAM" id="MobiDB-lite"/>
    </source>
</evidence>
<gene>
    <name evidence="2" type="ORF">RJ639_015330</name>
</gene>
<name>A0AA88VIK8_9ASTE</name>